<keyword evidence="3" id="KW-1185">Reference proteome</keyword>
<dbReference type="PANTHER" id="PTHR43355:SF2">
    <property type="entry name" value="FLAVIN REDUCTASE (NADPH)"/>
    <property type="match status" value="1"/>
</dbReference>
<organism evidence="2 3">
    <name type="scientific">Hyaloscypha bicolor E</name>
    <dbReference type="NCBI Taxonomy" id="1095630"/>
    <lineage>
        <taxon>Eukaryota</taxon>
        <taxon>Fungi</taxon>
        <taxon>Dikarya</taxon>
        <taxon>Ascomycota</taxon>
        <taxon>Pezizomycotina</taxon>
        <taxon>Leotiomycetes</taxon>
        <taxon>Helotiales</taxon>
        <taxon>Hyaloscyphaceae</taxon>
        <taxon>Hyaloscypha</taxon>
        <taxon>Hyaloscypha bicolor</taxon>
    </lineage>
</organism>
<gene>
    <name evidence="2" type="ORF">K444DRAFT_660169</name>
</gene>
<dbReference type="GO" id="GO:0042602">
    <property type="term" value="F:riboflavin reductase (NADPH) activity"/>
    <property type="evidence" value="ECO:0007669"/>
    <property type="project" value="TreeGrafter"/>
</dbReference>
<dbReference type="InParanoid" id="A0A2J6TPQ6"/>
<protein>
    <recommendedName>
        <fullName evidence="4">NAD(P)-binding domain-containing protein</fullName>
    </recommendedName>
</protein>
<dbReference type="Gene3D" id="3.40.50.720">
    <property type="entry name" value="NAD(P)-binding Rossmann-like Domain"/>
    <property type="match status" value="1"/>
</dbReference>
<sequence>MFSNKSVAFFGATGGSTAPCLAQCLKAGYTCTALVRNAEKLTTLLETSHSVPHELISKSLTIVVGNVKDPVPVTQTLFPAILNPSDPTKGNKSVDIIVSGIGCYPIIKKGHWLPEQEDPTLCQDVISTILNSLRARPPLVKPGLAMLSTTGISKFGRDVPLLMAPLYALLHVPHLDKKVMEDMAIAAVKEERAPIGSYVLVRPSLLTNGEAKGVHKVRWDVENGGIAKKAVGYTISRADVGGFVFEKVVGPFESGRDEGMGKIILVTY</sequence>
<dbReference type="RefSeq" id="XP_024741907.1">
    <property type="nucleotide sequence ID" value="XM_024886429.1"/>
</dbReference>
<reference evidence="2 3" key="1">
    <citation type="submission" date="2016-04" db="EMBL/GenBank/DDBJ databases">
        <title>A degradative enzymes factory behind the ericoid mycorrhizal symbiosis.</title>
        <authorList>
            <consortium name="DOE Joint Genome Institute"/>
            <person name="Martino E."/>
            <person name="Morin E."/>
            <person name="Grelet G."/>
            <person name="Kuo A."/>
            <person name="Kohler A."/>
            <person name="Daghino S."/>
            <person name="Barry K."/>
            <person name="Choi C."/>
            <person name="Cichocki N."/>
            <person name="Clum A."/>
            <person name="Copeland A."/>
            <person name="Hainaut M."/>
            <person name="Haridas S."/>
            <person name="Labutti K."/>
            <person name="Lindquist E."/>
            <person name="Lipzen A."/>
            <person name="Khouja H.-R."/>
            <person name="Murat C."/>
            <person name="Ohm R."/>
            <person name="Olson A."/>
            <person name="Spatafora J."/>
            <person name="Veneault-Fourrey C."/>
            <person name="Henrissat B."/>
            <person name="Grigoriev I."/>
            <person name="Martin F."/>
            <person name="Perotto S."/>
        </authorList>
    </citation>
    <scope>NUCLEOTIDE SEQUENCE [LARGE SCALE GENOMIC DNA]</scope>
    <source>
        <strain evidence="2 3">E</strain>
    </source>
</reference>
<dbReference type="PANTHER" id="PTHR43355">
    <property type="entry name" value="FLAVIN REDUCTASE (NADPH)"/>
    <property type="match status" value="1"/>
</dbReference>
<dbReference type="EMBL" id="KZ613747">
    <property type="protein sequence ID" value="PMD65003.1"/>
    <property type="molecule type" value="Genomic_DNA"/>
</dbReference>
<dbReference type="AlphaFoldDB" id="A0A2J6TPQ6"/>
<dbReference type="Proteomes" id="UP000235371">
    <property type="component" value="Unassembled WGS sequence"/>
</dbReference>
<evidence type="ECO:0000313" key="2">
    <source>
        <dbReference type="EMBL" id="PMD65003.1"/>
    </source>
</evidence>
<accession>A0A2J6TPQ6</accession>
<evidence type="ECO:0008006" key="4">
    <source>
        <dbReference type="Google" id="ProtNLM"/>
    </source>
</evidence>
<dbReference type="InterPro" id="IPR051606">
    <property type="entry name" value="Polyketide_Oxido-like"/>
</dbReference>
<dbReference type="GeneID" id="36594506"/>
<evidence type="ECO:0000256" key="1">
    <source>
        <dbReference type="ARBA" id="ARBA00038376"/>
    </source>
</evidence>
<dbReference type="OrthoDB" id="63935at2759"/>
<dbReference type="InterPro" id="IPR036291">
    <property type="entry name" value="NAD(P)-bd_dom_sf"/>
</dbReference>
<dbReference type="GO" id="GO:0004074">
    <property type="term" value="F:biliverdin reductase [NAD(P)H] activity"/>
    <property type="evidence" value="ECO:0007669"/>
    <property type="project" value="TreeGrafter"/>
</dbReference>
<proteinExistence type="inferred from homology"/>
<comment type="similarity">
    <text evidence="1">Belongs to the avfA family.</text>
</comment>
<dbReference type="SUPFAM" id="SSF51735">
    <property type="entry name" value="NAD(P)-binding Rossmann-fold domains"/>
    <property type="match status" value="1"/>
</dbReference>
<evidence type="ECO:0000313" key="3">
    <source>
        <dbReference type="Proteomes" id="UP000235371"/>
    </source>
</evidence>
<name>A0A2J6TPQ6_9HELO</name>